<accession>A0AA86J0D1</accession>
<evidence type="ECO:0008006" key="3">
    <source>
        <dbReference type="Google" id="ProtNLM"/>
    </source>
</evidence>
<organism evidence="1 2">
    <name type="scientific">Limnobacter thiooxidans</name>
    <dbReference type="NCBI Taxonomy" id="131080"/>
    <lineage>
        <taxon>Bacteria</taxon>
        <taxon>Pseudomonadati</taxon>
        <taxon>Pseudomonadota</taxon>
        <taxon>Betaproteobacteria</taxon>
        <taxon>Burkholderiales</taxon>
        <taxon>Burkholderiaceae</taxon>
        <taxon>Limnobacter</taxon>
    </lineage>
</organism>
<evidence type="ECO:0000313" key="2">
    <source>
        <dbReference type="Proteomes" id="UP001329151"/>
    </source>
</evidence>
<dbReference type="InterPro" id="IPR007833">
    <property type="entry name" value="Capsule_polysaccharide_synth"/>
</dbReference>
<evidence type="ECO:0000313" key="1">
    <source>
        <dbReference type="EMBL" id="BET27242.1"/>
    </source>
</evidence>
<protein>
    <recommendedName>
        <fullName evidence="3">Capsular biosynthesis protein</fullName>
    </recommendedName>
</protein>
<dbReference type="Pfam" id="PF05159">
    <property type="entry name" value="Capsule_synth"/>
    <property type="match status" value="1"/>
</dbReference>
<proteinExistence type="predicted"/>
<dbReference type="GO" id="GO:0015774">
    <property type="term" value="P:polysaccharide transport"/>
    <property type="evidence" value="ECO:0007669"/>
    <property type="project" value="InterPro"/>
</dbReference>
<dbReference type="GO" id="GO:0000271">
    <property type="term" value="P:polysaccharide biosynthetic process"/>
    <property type="evidence" value="ECO:0007669"/>
    <property type="project" value="InterPro"/>
</dbReference>
<dbReference type="RefSeq" id="WP_130557657.1">
    <property type="nucleotide sequence ID" value="NZ_AP028947.1"/>
</dbReference>
<dbReference type="EMBL" id="AP028947">
    <property type="protein sequence ID" value="BET27242.1"/>
    <property type="molecule type" value="Genomic_DNA"/>
</dbReference>
<reference evidence="1 2" key="1">
    <citation type="submission" date="2023-10" db="EMBL/GenBank/DDBJ databases">
        <title>Complete Genome Sequence of Limnobacter thiooxidans CS-K2T, Isolated from freshwater lake sediments in Bavaria, Germany.</title>
        <authorList>
            <person name="Naruki M."/>
            <person name="Watanabe A."/>
            <person name="Warashina T."/>
            <person name="Morita T."/>
            <person name="Arakawa K."/>
        </authorList>
    </citation>
    <scope>NUCLEOTIDE SEQUENCE [LARGE SCALE GENOMIC DNA]</scope>
    <source>
        <strain evidence="1 2">CS-K2</strain>
    </source>
</reference>
<sequence length="433" mass="48674">MNNVLYPLTYLGLGPYMIALARALQSRYNFCPTYLAVTPSEAAFAMNNASGDSLVLALPDDTDSGTDALLSQAEYESVYGFMKAKYGGSHKEWRDRVNTVFRCVERAVVDRKITLFIVWNGSDCVGKVCQILAHKHGLKILYLENGYFPNTLQIDPCGVNAEASICELSRAEWEREPVPVVVSGQPTHPSHIVPLSLFQRAVLKCKSKLDRRFFSRYPELRDQQKAKRVHTNLTLSTSHSVLKNKKEFALIVLQVHDDTQLLLNSPLFKNPRDFLLHCYSSIREVYGPNYPIVVKLHPVDMDRICYADLASSMRGVSWIGAEPVQPLLLGCGFVMVINSSVGLQSIALHKPTLVFGDSFYSRSEVCTVVRSVHDTRVALLALKGSGYQKDPRQIDRFVHYLSQSYFVPGSWSLKPDSDLTPVINRIQWLLNKA</sequence>
<dbReference type="AlphaFoldDB" id="A0AA86J0D1"/>
<dbReference type="KEGG" id="lto:RGQ30_27430"/>
<gene>
    <name evidence="1" type="ORF">RGQ30_27430</name>
</gene>
<dbReference type="Proteomes" id="UP001329151">
    <property type="component" value="Chromosome"/>
</dbReference>
<keyword evidence="2" id="KW-1185">Reference proteome</keyword>
<name>A0AA86J0D1_9BURK</name>